<reference evidence="1 2" key="1">
    <citation type="submission" date="2015-08" db="EMBL/GenBank/DDBJ databases">
        <title>Next Generation Sequencing and Analysis of the Genome of Puccinia sorghi L Schw, the Causal Agent of Maize Common Rust.</title>
        <authorList>
            <person name="Rochi L."/>
            <person name="Burguener G."/>
            <person name="Darino M."/>
            <person name="Turjanski A."/>
            <person name="Kreff E."/>
            <person name="Dieguez M.J."/>
            <person name="Sacco F."/>
        </authorList>
    </citation>
    <scope>NUCLEOTIDE SEQUENCE [LARGE SCALE GENOMIC DNA]</scope>
    <source>
        <strain evidence="1 2">RO10H11247</strain>
    </source>
</reference>
<dbReference type="EMBL" id="LAVV01006296">
    <property type="protein sequence ID" value="KNZ60353.1"/>
    <property type="molecule type" value="Genomic_DNA"/>
</dbReference>
<dbReference type="OrthoDB" id="10570719at2759"/>
<evidence type="ECO:0000313" key="2">
    <source>
        <dbReference type="Proteomes" id="UP000037035"/>
    </source>
</evidence>
<keyword evidence="2" id="KW-1185">Reference proteome</keyword>
<sequence>MESLSFFTLKGKEAKIDGSATENIVPGTGSISVTPVQIDLIIQLLVNHQSNQWKAADHLDTALSSPPKEVHLKGYIEFLGMRNKEDTLNKLIANGFNSHRVFKSPGLLRSEVRELCLTLSIITFWFNNVGK</sequence>
<dbReference type="VEuPathDB" id="FungiDB:VP01_1566g10"/>
<evidence type="ECO:0000313" key="1">
    <source>
        <dbReference type="EMBL" id="KNZ60353.1"/>
    </source>
</evidence>
<organism evidence="1 2">
    <name type="scientific">Puccinia sorghi</name>
    <dbReference type="NCBI Taxonomy" id="27349"/>
    <lineage>
        <taxon>Eukaryota</taxon>
        <taxon>Fungi</taxon>
        <taxon>Dikarya</taxon>
        <taxon>Basidiomycota</taxon>
        <taxon>Pucciniomycotina</taxon>
        <taxon>Pucciniomycetes</taxon>
        <taxon>Pucciniales</taxon>
        <taxon>Pucciniaceae</taxon>
        <taxon>Puccinia</taxon>
    </lineage>
</organism>
<comment type="caution">
    <text evidence="1">The sequence shown here is derived from an EMBL/GenBank/DDBJ whole genome shotgun (WGS) entry which is preliminary data.</text>
</comment>
<protein>
    <submittedName>
        <fullName evidence="1">Uncharacterized protein</fullName>
    </submittedName>
</protein>
<gene>
    <name evidence="1" type="ORF">VP01_1566g10</name>
</gene>
<name>A0A0L6VHZ0_9BASI</name>
<accession>A0A0L6VHZ0</accession>
<dbReference type="Proteomes" id="UP000037035">
    <property type="component" value="Unassembled WGS sequence"/>
</dbReference>
<dbReference type="AlphaFoldDB" id="A0A0L6VHZ0"/>
<proteinExistence type="predicted"/>